<dbReference type="Proteomes" id="UP001377972">
    <property type="component" value="Unassembled WGS sequence"/>
</dbReference>
<dbReference type="Proteomes" id="UP000050378">
    <property type="component" value="Unassembled WGS sequence"/>
</dbReference>
<dbReference type="InterPro" id="IPR012340">
    <property type="entry name" value="NA-bd_OB-fold"/>
</dbReference>
<evidence type="ECO:0000313" key="5">
    <source>
        <dbReference type="EMBL" id="KPM80792.1"/>
    </source>
</evidence>
<dbReference type="EMBL" id="LJTC01000015">
    <property type="protein sequence ID" value="KPM80792.1"/>
    <property type="molecule type" value="Genomic_DNA"/>
</dbReference>
<evidence type="ECO:0000259" key="4">
    <source>
        <dbReference type="PROSITE" id="PS50126"/>
    </source>
</evidence>
<dbReference type="GO" id="GO:0003735">
    <property type="term" value="F:structural constituent of ribosome"/>
    <property type="evidence" value="ECO:0007669"/>
    <property type="project" value="TreeGrafter"/>
</dbReference>
<evidence type="ECO:0000313" key="6">
    <source>
        <dbReference type="EMBL" id="MEJ6496022.1"/>
    </source>
</evidence>
<evidence type="ECO:0000256" key="3">
    <source>
        <dbReference type="ARBA" id="ARBA00023274"/>
    </source>
</evidence>
<dbReference type="GO" id="GO:0006412">
    <property type="term" value="P:translation"/>
    <property type="evidence" value="ECO:0007669"/>
    <property type="project" value="TreeGrafter"/>
</dbReference>
<dbReference type="GO" id="GO:0022627">
    <property type="term" value="C:cytosolic small ribosomal subunit"/>
    <property type="evidence" value="ECO:0007669"/>
    <property type="project" value="TreeGrafter"/>
</dbReference>
<dbReference type="OrthoDB" id="7066460at2"/>
<dbReference type="InterPro" id="IPR050437">
    <property type="entry name" value="Ribos_protein_bS1-like"/>
</dbReference>
<dbReference type="PANTHER" id="PTHR10724">
    <property type="entry name" value="30S RIBOSOMAL PROTEIN S1"/>
    <property type="match status" value="1"/>
</dbReference>
<dbReference type="SUPFAM" id="SSF50249">
    <property type="entry name" value="Nucleic acid-binding proteins"/>
    <property type="match status" value="2"/>
</dbReference>
<reference evidence="5 7" key="1">
    <citation type="submission" date="2015-09" db="EMBL/GenBank/DDBJ databases">
        <title>Draft Genome Sequence of Pseudoalteromonas lipolytica UCD-48B.</title>
        <authorList>
            <person name="Krusor M."/>
            <person name="Coil D.A."/>
            <person name="Lang J.M."/>
            <person name="Eisen J.A."/>
            <person name="Alexiev A."/>
        </authorList>
    </citation>
    <scope>NUCLEOTIDE SEQUENCE [LARGE SCALE GENOMIC DNA]</scope>
    <source>
        <strain evidence="5 7">UCD-48B</strain>
    </source>
</reference>
<dbReference type="PROSITE" id="PS50126">
    <property type="entry name" value="S1"/>
    <property type="match status" value="2"/>
</dbReference>
<dbReference type="InterPro" id="IPR039566">
    <property type="entry name" value="CvfB_S1_st"/>
</dbReference>
<dbReference type="EMBL" id="JAQPZS010000005">
    <property type="protein sequence ID" value="MEJ6496022.1"/>
    <property type="molecule type" value="Genomic_DNA"/>
</dbReference>
<dbReference type="InterPro" id="IPR003029">
    <property type="entry name" value="S1_domain"/>
</dbReference>
<dbReference type="RefSeq" id="WP_054554575.1">
    <property type="nucleotide sequence ID" value="NZ_JAQPZS010000005.1"/>
</dbReference>
<name>A0A0N8HJD7_9GAMM</name>
<sequence>MKIQSNEIISVKVKSIEQYGVLVEADGYEGIVHIPNLSWNIYGVQKGMSNYFSIGDILDAMVLDSSTVPFNASFKDAHQELSPWNKVSKYLINTIHKAKVVTRTDFGYFLELEKGLRVLLHNEKSIPEMSEGEIVSVKINSIDQEKKKIVVSYVFPENNSNKPQ</sequence>
<dbReference type="SMART" id="SM00316">
    <property type="entry name" value="S1"/>
    <property type="match status" value="2"/>
</dbReference>
<comment type="similarity">
    <text evidence="1">Belongs to the bacterial ribosomal protein bS1 family.</text>
</comment>
<evidence type="ECO:0000256" key="1">
    <source>
        <dbReference type="ARBA" id="ARBA00006767"/>
    </source>
</evidence>
<gene>
    <name evidence="5" type="ORF">AOG27_19035</name>
    <name evidence="6" type="ORF">PQI24_08250</name>
</gene>
<dbReference type="PANTHER" id="PTHR10724:SF7">
    <property type="entry name" value="SMALL RIBOSOMAL SUBUNIT PROTEIN BS1C"/>
    <property type="match status" value="1"/>
</dbReference>
<keyword evidence="3" id="KW-0687">Ribonucleoprotein</keyword>
<reference evidence="6 8" key="2">
    <citation type="submission" date="2023-01" db="EMBL/GenBank/DDBJ databases">
        <title>Trichodesmium-associated heterotrophic epibiont bacteria.</title>
        <authorList>
            <person name="Cleveland C.S."/>
            <person name="Webb E.A."/>
        </authorList>
    </citation>
    <scope>NUCLEOTIDE SEQUENCE [LARGE SCALE GENOMIC DNA]</scope>
    <source>
        <strain evidence="6 8">USCH2</strain>
    </source>
</reference>
<accession>A0A0N8HJD7</accession>
<proteinExistence type="inferred from homology"/>
<dbReference type="Pfam" id="PF13509">
    <property type="entry name" value="S1_2"/>
    <property type="match status" value="1"/>
</dbReference>
<feature type="domain" description="S1 motif" evidence="4">
    <location>
        <begin position="6"/>
        <end position="75"/>
    </location>
</feature>
<dbReference type="CDD" id="cd00164">
    <property type="entry name" value="S1_like"/>
    <property type="match status" value="1"/>
</dbReference>
<feature type="domain" description="S1 motif" evidence="4">
    <location>
        <begin position="93"/>
        <end position="154"/>
    </location>
</feature>
<dbReference type="Gene3D" id="2.40.50.140">
    <property type="entry name" value="Nucleic acid-binding proteins"/>
    <property type="match status" value="2"/>
</dbReference>
<protein>
    <submittedName>
        <fullName evidence="6">S1 RNA-binding domain-containing protein</fullName>
    </submittedName>
</protein>
<dbReference type="PATRIC" id="fig|570156.3.peg.1732"/>
<dbReference type="STRING" id="570156.AOG27_19035"/>
<organism evidence="5 7">
    <name type="scientific">Pseudoalteromonas lipolytica</name>
    <dbReference type="NCBI Taxonomy" id="570156"/>
    <lineage>
        <taxon>Bacteria</taxon>
        <taxon>Pseudomonadati</taxon>
        <taxon>Pseudomonadota</taxon>
        <taxon>Gammaproteobacteria</taxon>
        <taxon>Alteromonadales</taxon>
        <taxon>Pseudoalteromonadaceae</taxon>
        <taxon>Pseudoalteromonas</taxon>
    </lineage>
</organism>
<dbReference type="GO" id="GO:0003729">
    <property type="term" value="F:mRNA binding"/>
    <property type="evidence" value="ECO:0007669"/>
    <property type="project" value="TreeGrafter"/>
</dbReference>
<dbReference type="AlphaFoldDB" id="A0A0N8HJD7"/>
<comment type="caution">
    <text evidence="5">The sequence shown here is derived from an EMBL/GenBank/DDBJ whole genome shotgun (WGS) entry which is preliminary data.</text>
</comment>
<keyword evidence="8" id="KW-1185">Reference proteome</keyword>
<evidence type="ECO:0000313" key="8">
    <source>
        <dbReference type="Proteomes" id="UP001377972"/>
    </source>
</evidence>
<dbReference type="Pfam" id="PF00575">
    <property type="entry name" value="S1"/>
    <property type="match status" value="1"/>
</dbReference>
<keyword evidence="2" id="KW-0689">Ribosomal protein</keyword>
<evidence type="ECO:0000313" key="7">
    <source>
        <dbReference type="Proteomes" id="UP000050378"/>
    </source>
</evidence>
<evidence type="ECO:0000256" key="2">
    <source>
        <dbReference type="ARBA" id="ARBA00022980"/>
    </source>
</evidence>